<name>A0A1N7JV38_9BACL</name>
<evidence type="ECO:0000256" key="1">
    <source>
        <dbReference type="ARBA" id="ARBA00022801"/>
    </source>
</evidence>
<dbReference type="InterPro" id="IPR029058">
    <property type="entry name" value="AB_hydrolase_fold"/>
</dbReference>
<dbReference type="InterPro" id="IPR050261">
    <property type="entry name" value="FrsA_esterase"/>
</dbReference>
<dbReference type="SUPFAM" id="SSF53474">
    <property type="entry name" value="alpha/beta-Hydrolases"/>
    <property type="match status" value="1"/>
</dbReference>
<evidence type="ECO:0000313" key="3">
    <source>
        <dbReference type="Proteomes" id="UP000186156"/>
    </source>
</evidence>
<sequence length="300" mass="32100">MTEGAGDVVETGNALDRSRELARCLGLEDAPRSRSLDQLVASREVHVLLPTGGVPAGGYPTVVLIHGHSPLGSDYFRAANDVHVKGQPLAELLRDAGFAVILPTMRGFGATMHPADRAMGLEHSCERYARQRLLVGRTLLGDRVRDLIELVDALAQDGRFRMGDLAVAGFSGGGTAAMFHAACDPRVQHVVLVSSLCTVRHSLLATRHCLCNYVFGLSNFGDWGDVAALVAPRRLTVVHGLRDTVFPFERAQLAFAAASSAYAALGAKEFAQLLVQPGGHEPYPDVLWQWIGAGTNGATR</sequence>
<reference evidence="3" key="1">
    <citation type="submission" date="2017-01" db="EMBL/GenBank/DDBJ databases">
        <authorList>
            <person name="Varghese N."/>
            <person name="Submissions S."/>
        </authorList>
    </citation>
    <scope>NUCLEOTIDE SEQUENCE [LARGE SCALE GENOMIC DNA]</scope>
    <source>
        <strain evidence="3">DSM 16176</strain>
    </source>
</reference>
<protein>
    <submittedName>
        <fullName evidence="2">Alpha/beta hydrolase family protein</fullName>
    </submittedName>
</protein>
<proteinExistence type="predicted"/>
<dbReference type="PANTHER" id="PTHR22946">
    <property type="entry name" value="DIENELACTONE HYDROLASE DOMAIN-CONTAINING PROTEIN-RELATED"/>
    <property type="match status" value="1"/>
</dbReference>
<evidence type="ECO:0000313" key="2">
    <source>
        <dbReference type="EMBL" id="SIS53141.1"/>
    </source>
</evidence>
<organism evidence="2 3">
    <name type="scientific">Alicyclobacillus vulcanalis</name>
    <dbReference type="NCBI Taxonomy" id="252246"/>
    <lineage>
        <taxon>Bacteria</taxon>
        <taxon>Bacillati</taxon>
        <taxon>Bacillota</taxon>
        <taxon>Bacilli</taxon>
        <taxon>Bacillales</taxon>
        <taxon>Alicyclobacillaceae</taxon>
        <taxon>Alicyclobacillus</taxon>
    </lineage>
</organism>
<accession>A0A1N7JV38</accession>
<dbReference type="Proteomes" id="UP000186156">
    <property type="component" value="Unassembled WGS sequence"/>
</dbReference>
<dbReference type="Gene3D" id="3.40.50.1820">
    <property type="entry name" value="alpha/beta hydrolase"/>
    <property type="match status" value="1"/>
</dbReference>
<gene>
    <name evidence="2" type="ORF">SAMN05421799_101194</name>
</gene>
<dbReference type="EMBL" id="FTOO01000001">
    <property type="protein sequence ID" value="SIS53141.1"/>
    <property type="molecule type" value="Genomic_DNA"/>
</dbReference>
<keyword evidence="1 2" id="KW-0378">Hydrolase</keyword>
<dbReference type="AlphaFoldDB" id="A0A1N7JV38"/>
<keyword evidence="3" id="KW-1185">Reference proteome</keyword>
<dbReference type="STRING" id="252246.SAMN05421799_101194"/>
<dbReference type="GO" id="GO:0052689">
    <property type="term" value="F:carboxylic ester hydrolase activity"/>
    <property type="evidence" value="ECO:0007669"/>
    <property type="project" value="UniProtKB-ARBA"/>
</dbReference>
<dbReference type="PANTHER" id="PTHR22946:SF9">
    <property type="entry name" value="POLYKETIDE TRANSFERASE AF380"/>
    <property type="match status" value="1"/>
</dbReference>